<gene>
    <name evidence="3" type="primary">LOC118409213</name>
</gene>
<evidence type="ECO:0000313" key="3">
    <source>
        <dbReference type="RefSeq" id="XP_035665975.1"/>
    </source>
</evidence>
<evidence type="ECO:0000256" key="1">
    <source>
        <dbReference type="SAM" id="MobiDB-lite"/>
    </source>
</evidence>
<evidence type="ECO:0000313" key="2">
    <source>
        <dbReference type="Proteomes" id="UP000001554"/>
    </source>
</evidence>
<dbReference type="KEGG" id="bfo:118409213"/>
<keyword evidence="2" id="KW-1185">Reference proteome</keyword>
<dbReference type="GeneID" id="118409213"/>
<name>A0A9J7HWJ5_BRAFL</name>
<organism evidence="2 3">
    <name type="scientific">Branchiostoma floridae</name>
    <name type="common">Florida lancelet</name>
    <name type="synonym">Amphioxus</name>
    <dbReference type="NCBI Taxonomy" id="7739"/>
    <lineage>
        <taxon>Eukaryota</taxon>
        <taxon>Metazoa</taxon>
        <taxon>Chordata</taxon>
        <taxon>Cephalochordata</taxon>
        <taxon>Leptocardii</taxon>
        <taxon>Amphioxiformes</taxon>
        <taxon>Branchiostomatidae</taxon>
        <taxon>Branchiostoma</taxon>
    </lineage>
</organism>
<accession>A0A9J7HWJ5</accession>
<proteinExistence type="predicted"/>
<dbReference type="AlphaFoldDB" id="A0A9J7HWJ5"/>
<feature type="compositionally biased region" description="Basic and acidic residues" evidence="1">
    <location>
        <begin position="147"/>
        <end position="160"/>
    </location>
</feature>
<reference evidence="2" key="1">
    <citation type="journal article" date="2020" name="Nat. Ecol. Evol.">
        <title>Deeply conserved synteny resolves early events in vertebrate evolution.</title>
        <authorList>
            <person name="Simakov O."/>
            <person name="Marletaz F."/>
            <person name="Yue J.X."/>
            <person name="O'Connell B."/>
            <person name="Jenkins J."/>
            <person name="Brandt A."/>
            <person name="Calef R."/>
            <person name="Tung C.H."/>
            <person name="Huang T.K."/>
            <person name="Schmutz J."/>
            <person name="Satoh N."/>
            <person name="Yu J.K."/>
            <person name="Putnam N.H."/>
            <person name="Green R.E."/>
            <person name="Rokhsar D.S."/>
        </authorList>
    </citation>
    <scope>NUCLEOTIDE SEQUENCE [LARGE SCALE GENOMIC DNA]</scope>
    <source>
        <strain evidence="2">S238N-H82</strain>
    </source>
</reference>
<dbReference type="RefSeq" id="XP_035665975.1">
    <property type="nucleotide sequence ID" value="XM_035810082.1"/>
</dbReference>
<sequence length="194" mass="20869">MASYVILPESTSHVTNAKIAPERAGIPAVIADVANLFHQRKLPGFSVTANWPCQQSCSSVSRRAGCSKLRFLCGLYGAGGASSTSLVPPLLPVHHHRRGSARVQARLRHHPDHGSRRHLSSDLHIRTPQGGWGAVEPPGPGNPSLYRTRDTNRTKGRDAGRGLQSMSGQQVYEIQPAGGRGGVLIPRQASQLIR</sequence>
<protein>
    <submittedName>
        <fullName evidence="3">Uncharacterized protein LOC118409213</fullName>
    </submittedName>
</protein>
<feature type="region of interest" description="Disordered" evidence="1">
    <location>
        <begin position="110"/>
        <end position="168"/>
    </location>
</feature>
<reference evidence="3" key="2">
    <citation type="submission" date="2025-08" db="UniProtKB">
        <authorList>
            <consortium name="RefSeq"/>
        </authorList>
    </citation>
    <scope>IDENTIFICATION</scope>
    <source>
        <strain evidence="3">S238N-H82</strain>
        <tissue evidence="3">Testes</tissue>
    </source>
</reference>
<dbReference type="Proteomes" id="UP000001554">
    <property type="component" value="Chromosome 2"/>
</dbReference>